<keyword evidence="4 7" id="KW-0812">Transmembrane</keyword>
<dbReference type="GO" id="GO:0016020">
    <property type="term" value="C:membrane"/>
    <property type="evidence" value="ECO:0007669"/>
    <property type="project" value="UniProtKB-SubCell"/>
</dbReference>
<gene>
    <name evidence="8" type="ORF">HUJ06_022204</name>
</gene>
<evidence type="ECO:0000256" key="7">
    <source>
        <dbReference type="SAM" id="Phobius"/>
    </source>
</evidence>
<evidence type="ECO:0000256" key="6">
    <source>
        <dbReference type="ARBA" id="ARBA00023136"/>
    </source>
</evidence>
<feature type="transmembrane region" description="Helical" evidence="7">
    <location>
        <begin position="54"/>
        <end position="70"/>
    </location>
</feature>
<evidence type="ECO:0000256" key="5">
    <source>
        <dbReference type="ARBA" id="ARBA00022989"/>
    </source>
</evidence>
<feature type="transmembrane region" description="Helical" evidence="7">
    <location>
        <begin position="17"/>
        <end position="34"/>
    </location>
</feature>
<comment type="subcellular location">
    <subcellularLocation>
        <location evidence="1">Membrane</location>
        <topology evidence="1">Multi-pass membrane protein</topology>
    </subcellularLocation>
</comment>
<keyword evidence="9" id="KW-1185">Reference proteome</keyword>
<dbReference type="InterPro" id="IPR002259">
    <property type="entry name" value="Eqnu_transpt"/>
</dbReference>
<sequence length="71" mass="7848">MPTTGGSKTPIKHKGETAAIIVCWLLGNGCLFSWNSMLTIEDYFVYLFPVNGELPFSLCLMLFGIILSYAL</sequence>
<dbReference type="GO" id="GO:0005337">
    <property type="term" value="F:nucleoside transmembrane transporter activity"/>
    <property type="evidence" value="ECO:0007669"/>
    <property type="project" value="InterPro"/>
</dbReference>
<name>A0A822XK43_NELNU</name>
<dbReference type="PANTHER" id="PTHR10332:SF30">
    <property type="entry name" value="EQUILIBRATIVE NUCLEOTIDE TRANSPORTER 2"/>
    <property type="match status" value="1"/>
</dbReference>
<evidence type="ECO:0000313" key="9">
    <source>
        <dbReference type="Proteomes" id="UP000607653"/>
    </source>
</evidence>
<comment type="caution">
    <text evidence="8">The sequence shown here is derived from an EMBL/GenBank/DDBJ whole genome shotgun (WGS) entry which is preliminary data.</text>
</comment>
<evidence type="ECO:0000256" key="2">
    <source>
        <dbReference type="ARBA" id="ARBA00007965"/>
    </source>
</evidence>
<keyword evidence="5 7" id="KW-1133">Transmembrane helix</keyword>
<keyword evidence="6 7" id="KW-0472">Membrane</keyword>
<keyword evidence="3" id="KW-0813">Transport</keyword>
<evidence type="ECO:0000256" key="3">
    <source>
        <dbReference type="ARBA" id="ARBA00022448"/>
    </source>
</evidence>
<dbReference type="Proteomes" id="UP000607653">
    <property type="component" value="Unassembled WGS sequence"/>
</dbReference>
<accession>A0A822XK43</accession>
<organism evidence="8 9">
    <name type="scientific">Nelumbo nucifera</name>
    <name type="common">Sacred lotus</name>
    <dbReference type="NCBI Taxonomy" id="4432"/>
    <lineage>
        <taxon>Eukaryota</taxon>
        <taxon>Viridiplantae</taxon>
        <taxon>Streptophyta</taxon>
        <taxon>Embryophyta</taxon>
        <taxon>Tracheophyta</taxon>
        <taxon>Spermatophyta</taxon>
        <taxon>Magnoliopsida</taxon>
        <taxon>Proteales</taxon>
        <taxon>Nelumbonaceae</taxon>
        <taxon>Nelumbo</taxon>
    </lineage>
</organism>
<dbReference type="PANTHER" id="PTHR10332">
    <property type="entry name" value="EQUILIBRATIVE NUCLEOSIDE TRANSPORTER"/>
    <property type="match status" value="1"/>
</dbReference>
<reference evidence="8 9" key="1">
    <citation type="journal article" date="2020" name="Mol. Biol. Evol.">
        <title>Distinct Expression and Methylation Patterns for Genes with Different Fates following a Single Whole-Genome Duplication in Flowering Plants.</title>
        <authorList>
            <person name="Shi T."/>
            <person name="Rahmani R.S."/>
            <person name="Gugger P.F."/>
            <person name="Wang M."/>
            <person name="Li H."/>
            <person name="Zhang Y."/>
            <person name="Li Z."/>
            <person name="Wang Q."/>
            <person name="Van de Peer Y."/>
            <person name="Marchal K."/>
            <person name="Chen J."/>
        </authorList>
    </citation>
    <scope>NUCLEOTIDE SEQUENCE [LARGE SCALE GENOMIC DNA]</scope>
    <source>
        <tissue evidence="8">Leaf</tissue>
    </source>
</reference>
<evidence type="ECO:0000313" key="8">
    <source>
        <dbReference type="EMBL" id="DAD20740.1"/>
    </source>
</evidence>
<dbReference type="EMBL" id="DUZY01000001">
    <property type="protein sequence ID" value="DAD20740.1"/>
    <property type="molecule type" value="Genomic_DNA"/>
</dbReference>
<evidence type="ECO:0000256" key="1">
    <source>
        <dbReference type="ARBA" id="ARBA00004141"/>
    </source>
</evidence>
<comment type="similarity">
    <text evidence="2">Belongs to the SLC29A/ENT transporter (TC 2.A.57) family.</text>
</comment>
<dbReference type="AlphaFoldDB" id="A0A822XK43"/>
<evidence type="ECO:0000256" key="4">
    <source>
        <dbReference type="ARBA" id="ARBA00022692"/>
    </source>
</evidence>
<proteinExistence type="inferred from homology"/>
<protein>
    <submittedName>
        <fullName evidence="8">Uncharacterized protein</fullName>
    </submittedName>
</protein>